<gene>
    <name evidence="2" type="ORF">CDEST_01975</name>
</gene>
<sequence>MRKLQLRSISRFNHARDNHSLQRSSADGSGQGALQLCTPNTISWWPPKLETSQDTSCPQKLDNILNPKDHDIYSPISGVMDDRSMIYAVEPRASQSTRPLIFISFDPAIRLLSLVDWPGGPTMSLRTQPKTQGDNATSARPYPTPQLLPALAPASRHISFSEGSCPGPRHPSPGQSDVRCPEAPTWIRRAPAAYLQSTSTSENPSGFNFAHVRYREAC</sequence>
<dbReference type="GeneID" id="87938478"/>
<feature type="region of interest" description="Disordered" evidence="1">
    <location>
        <begin position="159"/>
        <end position="178"/>
    </location>
</feature>
<feature type="compositionally biased region" description="Polar residues" evidence="1">
    <location>
        <begin position="124"/>
        <end position="138"/>
    </location>
</feature>
<name>A0AAX4I1J0_9PEZI</name>
<organism evidence="2 3">
    <name type="scientific">Colletotrichum destructivum</name>
    <dbReference type="NCBI Taxonomy" id="34406"/>
    <lineage>
        <taxon>Eukaryota</taxon>
        <taxon>Fungi</taxon>
        <taxon>Dikarya</taxon>
        <taxon>Ascomycota</taxon>
        <taxon>Pezizomycotina</taxon>
        <taxon>Sordariomycetes</taxon>
        <taxon>Hypocreomycetidae</taxon>
        <taxon>Glomerellales</taxon>
        <taxon>Glomerellaceae</taxon>
        <taxon>Colletotrichum</taxon>
        <taxon>Colletotrichum destructivum species complex</taxon>
    </lineage>
</organism>
<accession>A0AAX4I1J0</accession>
<proteinExistence type="predicted"/>
<evidence type="ECO:0000313" key="2">
    <source>
        <dbReference type="EMBL" id="WQF76961.1"/>
    </source>
</evidence>
<dbReference type="RefSeq" id="XP_062774185.1">
    <property type="nucleotide sequence ID" value="XM_062918134.1"/>
</dbReference>
<evidence type="ECO:0000256" key="1">
    <source>
        <dbReference type="SAM" id="MobiDB-lite"/>
    </source>
</evidence>
<dbReference type="AlphaFoldDB" id="A0AAX4I1J0"/>
<dbReference type="EMBL" id="CP137305">
    <property type="protein sequence ID" value="WQF76961.1"/>
    <property type="molecule type" value="Genomic_DNA"/>
</dbReference>
<dbReference type="Proteomes" id="UP001322277">
    <property type="component" value="Chromosome 1"/>
</dbReference>
<dbReference type="KEGG" id="cdet:87938478"/>
<feature type="region of interest" description="Disordered" evidence="1">
    <location>
        <begin position="123"/>
        <end position="145"/>
    </location>
</feature>
<keyword evidence="3" id="KW-1185">Reference proteome</keyword>
<evidence type="ECO:0000313" key="3">
    <source>
        <dbReference type="Proteomes" id="UP001322277"/>
    </source>
</evidence>
<protein>
    <submittedName>
        <fullName evidence="2">Uncharacterized protein</fullName>
    </submittedName>
</protein>
<reference evidence="3" key="1">
    <citation type="journal article" date="2023" name="bioRxiv">
        <title>Complete genome of the Medicago anthracnose fungus, Colletotrichum destructivum, reveals a mini-chromosome-like region within a core chromosome.</title>
        <authorList>
            <person name="Lapalu N."/>
            <person name="Simon A."/>
            <person name="Lu A."/>
            <person name="Plaumann P.-L."/>
            <person name="Amselem J."/>
            <person name="Pigne S."/>
            <person name="Auger A."/>
            <person name="Koch C."/>
            <person name="Dallery J.-F."/>
            <person name="O'Connell R.J."/>
        </authorList>
    </citation>
    <scope>NUCLEOTIDE SEQUENCE [LARGE SCALE GENOMIC DNA]</scope>
    <source>
        <strain evidence="3">CBS 520.97</strain>
    </source>
</reference>